<organism evidence="2 3">
    <name type="scientific">Prunus yedoensis var. nudiflora</name>
    <dbReference type="NCBI Taxonomy" id="2094558"/>
    <lineage>
        <taxon>Eukaryota</taxon>
        <taxon>Viridiplantae</taxon>
        <taxon>Streptophyta</taxon>
        <taxon>Embryophyta</taxon>
        <taxon>Tracheophyta</taxon>
        <taxon>Spermatophyta</taxon>
        <taxon>Magnoliopsida</taxon>
        <taxon>eudicotyledons</taxon>
        <taxon>Gunneridae</taxon>
        <taxon>Pentapetalae</taxon>
        <taxon>rosids</taxon>
        <taxon>fabids</taxon>
        <taxon>Rosales</taxon>
        <taxon>Rosaceae</taxon>
        <taxon>Amygdaloideae</taxon>
        <taxon>Amygdaleae</taxon>
        <taxon>Prunus</taxon>
    </lineage>
</organism>
<accession>A0A314V2F8</accession>
<reference evidence="2 3" key="1">
    <citation type="submission" date="2018-02" db="EMBL/GenBank/DDBJ databases">
        <title>Draft genome of wild Prunus yedoensis var. nudiflora.</title>
        <authorList>
            <person name="Baek S."/>
            <person name="Kim J.-H."/>
            <person name="Choi K."/>
            <person name="Kim G.-B."/>
            <person name="Cho A."/>
            <person name="Jang H."/>
            <person name="Shin C.-H."/>
            <person name="Yu H.-J."/>
            <person name="Mun J.-H."/>
        </authorList>
    </citation>
    <scope>NUCLEOTIDE SEQUENCE [LARGE SCALE GENOMIC DNA]</scope>
    <source>
        <strain evidence="3">cv. Jeju island</strain>
        <tissue evidence="2">Leaf</tissue>
    </source>
</reference>
<name>A0A314V2F8_PRUYE</name>
<gene>
    <name evidence="2" type="ORF">Pyn_25568</name>
</gene>
<feature type="compositionally biased region" description="Polar residues" evidence="1">
    <location>
        <begin position="22"/>
        <end position="34"/>
    </location>
</feature>
<keyword evidence="3" id="KW-1185">Reference proteome</keyword>
<evidence type="ECO:0000313" key="2">
    <source>
        <dbReference type="EMBL" id="PQM43202.1"/>
    </source>
</evidence>
<protein>
    <submittedName>
        <fullName evidence="2">NAC domain-containing protein 89</fullName>
    </submittedName>
</protein>
<comment type="caution">
    <text evidence="2">The sequence shown here is derived from an EMBL/GenBank/DDBJ whole genome shotgun (WGS) entry which is preliminary data.</text>
</comment>
<evidence type="ECO:0000256" key="1">
    <source>
        <dbReference type="SAM" id="MobiDB-lite"/>
    </source>
</evidence>
<dbReference type="Proteomes" id="UP000250321">
    <property type="component" value="Unassembled WGS sequence"/>
</dbReference>
<feature type="region of interest" description="Disordered" evidence="1">
    <location>
        <begin position="1"/>
        <end position="34"/>
    </location>
</feature>
<sequence>MVTKPKPNPTTKGKKVKKDEQQMGSQENMKQEPQSYYSHSTLVFYDDERILMIPMIFGDMEWPLSEMPQIVDQNQVPLPTSWVGADSMNGVMEVCEPSNFVNDNQMGNSHSDEHQDQLVNNMDYCSDDTPIFLGDSGEEYLIESLTIDDFFPDPAEEWSLPQLPKIAATNEMKAKCAFQLLGKDQLLKNTDYCPYDTSAFSGDSDEGYFIDSSTIDDYMDKLFPDLPGQWPLPQMPQIAATYESQVSFPSF</sequence>
<evidence type="ECO:0000313" key="3">
    <source>
        <dbReference type="Proteomes" id="UP000250321"/>
    </source>
</evidence>
<proteinExistence type="predicted"/>
<dbReference type="OrthoDB" id="782339at2759"/>
<dbReference type="EMBL" id="PJQY01002708">
    <property type="protein sequence ID" value="PQM43202.1"/>
    <property type="molecule type" value="Genomic_DNA"/>
</dbReference>
<feature type="compositionally biased region" description="Low complexity" evidence="1">
    <location>
        <begin position="1"/>
        <end position="11"/>
    </location>
</feature>
<dbReference type="AlphaFoldDB" id="A0A314V2F8"/>